<evidence type="ECO:0000313" key="2">
    <source>
        <dbReference type="EMBL" id="CPV67503.1"/>
    </source>
</evidence>
<name>A0A0U0ZTC7_9MYCO</name>
<dbReference type="AlphaFoldDB" id="A0A0U0ZTC7"/>
<evidence type="ECO:0008006" key="4">
    <source>
        <dbReference type="Google" id="ProtNLM"/>
    </source>
</evidence>
<evidence type="ECO:0000256" key="1">
    <source>
        <dbReference type="SAM" id="MobiDB-lite"/>
    </source>
</evidence>
<protein>
    <recommendedName>
        <fullName evidence="4">Helix-turn-helix domain-containing protein</fullName>
    </recommendedName>
</protein>
<dbReference type="EMBL" id="CSWP01000010">
    <property type="protein sequence ID" value="CPV67503.1"/>
    <property type="molecule type" value="Genomic_DNA"/>
</dbReference>
<reference evidence="2 3" key="1">
    <citation type="submission" date="2015-03" db="EMBL/GenBank/DDBJ databases">
        <authorList>
            <person name="Murphy D."/>
        </authorList>
    </citation>
    <scope>NUCLEOTIDE SEQUENCE [LARGE SCALE GENOMIC DNA]</scope>
    <source>
        <strain evidence="2 3">PAP088</strain>
    </source>
</reference>
<dbReference type="RefSeq" id="WP_016892699.1">
    <property type="nucleotide sequence ID" value="NZ_CSWP01000010.1"/>
</dbReference>
<sequence length="268" mass="28796">MTPEQRRDWRDYVLGAKTLTLAQRIVLLALETFADYADGTNARPGIEGLMRKCGLTERAVETALKRGRELGLIQRTANGFKRHAAVYRLVPIANTPHGGAGQNGDTPHGRAGQNSQSPHSGAGQRSDSPHGGASLTRTAVPPTTSGPHQKRGLRYGGTELDDPDAYAINPDSGLRQSANGNAAGTRCAKHAHIPDDEWMPENCRDCGARRKATKAFQADRKSAAIQTIKDCPHCDDLGRVEIVSAGVEQLAPCPRHVSWAQAQEGRTA</sequence>
<proteinExistence type="predicted"/>
<accession>A0A0U0ZTC7</accession>
<organism evidence="2 3">
    <name type="scientific">Mycobacteroides abscessus</name>
    <dbReference type="NCBI Taxonomy" id="36809"/>
    <lineage>
        <taxon>Bacteria</taxon>
        <taxon>Bacillati</taxon>
        <taxon>Actinomycetota</taxon>
        <taxon>Actinomycetes</taxon>
        <taxon>Mycobacteriales</taxon>
        <taxon>Mycobacteriaceae</taxon>
        <taxon>Mycobacteroides</taxon>
    </lineage>
</organism>
<feature type="compositionally biased region" description="Polar residues" evidence="1">
    <location>
        <begin position="135"/>
        <end position="147"/>
    </location>
</feature>
<dbReference type="Proteomes" id="UP000045782">
    <property type="component" value="Unassembled WGS sequence"/>
</dbReference>
<evidence type="ECO:0000313" key="3">
    <source>
        <dbReference type="Proteomes" id="UP000045782"/>
    </source>
</evidence>
<feature type="compositionally biased region" description="Polar residues" evidence="1">
    <location>
        <begin position="112"/>
        <end position="126"/>
    </location>
</feature>
<feature type="region of interest" description="Disordered" evidence="1">
    <location>
        <begin position="95"/>
        <end position="174"/>
    </location>
</feature>
<gene>
    <name evidence="2" type="ORF">ERS075579_04202</name>
</gene>